<evidence type="ECO:0000313" key="2">
    <source>
        <dbReference type="EMBL" id="WAH40526.1"/>
    </source>
</evidence>
<keyword evidence="3" id="KW-1185">Reference proteome</keyword>
<dbReference type="InterPro" id="IPR003010">
    <property type="entry name" value="C-N_Hydrolase"/>
</dbReference>
<dbReference type="InterPro" id="IPR036526">
    <property type="entry name" value="C-N_Hydrolase_sf"/>
</dbReference>
<dbReference type="RefSeq" id="WP_268004425.1">
    <property type="nucleotide sequence ID" value="NZ_BSUT01000001.1"/>
</dbReference>
<feature type="domain" description="CN hydrolase" evidence="1">
    <location>
        <begin position="2"/>
        <end position="82"/>
    </location>
</feature>
<gene>
    <name evidence="2" type="ORF">NZD89_19720</name>
</gene>
<name>A0ABY6ZEG9_9BACL</name>
<dbReference type="Gene3D" id="3.60.110.10">
    <property type="entry name" value="Carbon-nitrogen hydrolase"/>
    <property type="match status" value="1"/>
</dbReference>
<dbReference type="SUPFAM" id="SSF56317">
    <property type="entry name" value="Carbon-nitrogen hydrolase"/>
    <property type="match status" value="1"/>
</dbReference>
<proteinExistence type="predicted"/>
<dbReference type="Pfam" id="PF00795">
    <property type="entry name" value="CN_hydrolase"/>
    <property type="match status" value="1"/>
</dbReference>
<evidence type="ECO:0000259" key="1">
    <source>
        <dbReference type="PROSITE" id="PS50263"/>
    </source>
</evidence>
<organism evidence="2 3">
    <name type="scientific">Alicyclobacillus fastidiosus</name>
    <dbReference type="NCBI Taxonomy" id="392011"/>
    <lineage>
        <taxon>Bacteria</taxon>
        <taxon>Bacillati</taxon>
        <taxon>Bacillota</taxon>
        <taxon>Bacilli</taxon>
        <taxon>Bacillales</taxon>
        <taxon>Alicyclobacillaceae</taxon>
        <taxon>Alicyclobacillus</taxon>
    </lineage>
</organism>
<reference evidence="2" key="1">
    <citation type="submission" date="2022-08" db="EMBL/GenBank/DDBJ databases">
        <title>Alicyclobacillus fastidiosus DSM 17978, complete genome.</title>
        <authorList>
            <person name="Wang Q."/>
            <person name="Cai R."/>
            <person name="Wang Z."/>
        </authorList>
    </citation>
    <scope>NUCLEOTIDE SEQUENCE</scope>
    <source>
        <strain evidence="2">DSM 17978</strain>
    </source>
</reference>
<dbReference type="EMBL" id="CP104067">
    <property type="protein sequence ID" value="WAH40526.1"/>
    <property type="molecule type" value="Genomic_DNA"/>
</dbReference>
<dbReference type="Proteomes" id="UP001164761">
    <property type="component" value="Chromosome"/>
</dbReference>
<protein>
    <recommendedName>
        <fullName evidence="1">CN hydrolase domain-containing protein</fullName>
    </recommendedName>
</protein>
<accession>A0ABY6ZEG9</accession>
<sequence length="82" mass="9251">MMKIALIQDAPILGDVEATLARTQQIVRTTCGENPVDLVAFPELFIAGYLPEHWSSMPTVEDERRWLERMRCLAAESQVCTS</sequence>
<evidence type="ECO:0000313" key="3">
    <source>
        <dbReference type="Proteomes" id="UP001164761"/>
    </source>
</evidence>
<dbReference type="PROSITE" id="PS50263">
    <property type="entry name" value="CN_HYDROLASE"/>
    <property type="match status" value="1"/>
</dbReference>